<dbReference type="RefSeq" id="WP_086652806.1">
    <property type="nucleotide sequence ID" value="NZ_JOPG01000005.1"/>
</dbReference>
<sequence length="160" mass="19003">MTEAHIVIDESKFSTLWSSIITNEEMARAHQFFDEITIKKIRFDDRKISFKKRAEKIQIKEKTNKRNKLISHFSKSYADLISNLQDMENYVCAAEKQGTNETKNIVYKMLAHSQDIERTLIFHFWVCVRNKHFSGKDFKIWINEERKYIDSVFLDSLGSN</sequence>
<gene>
    <name evidence="1" type="ORF">HK23_11980</name>
</gene>
<organism evidence="1 2">
    <name type="scientific">Acetobacter malorum</name>
    <dbReference type="NCBI Taxonomy" id="178901"/>
    <lineage>
        <taxon>Bacteria</taxon>
        <taxon>Pseudomonadati</taxon>
        <taxon>Pseudomonadota</taxon>
        <taxon>Alphaproteobacteria</taxon>
        <taxon>Acetobacterales</taxon>
        <taxon>Acetobacteraceae</taxon>
        <taxon>Acetobacter</taxon>
    </lineage>
</organism>
<comment type="caution">
    <text evidence="1">The sequence shown here is derived from an EMBL/GenBank/DDBJ whole genome shotgun (WGS) entry which is preliminary data.</text>
</comment>
<evidence type="ECO:0000313" key="2">
    <source>
        <dbReference type="Proteomes" id="UP000242683"/>
    </source>
</evidence>
<accession>A0A1Y3G8H1</accession>
<dbReference type="EMBL" id="JOPG01000005">
    <property type="protein sequence ID" value="OUJ07275.1"/>
    <property type="molecule type" value="Genomic_DNA"/>
</dbReference>
<protein>
    <submittedName>
        <fullName evidence="1">Uncharacterized protein</fullName>
    </submittedName>
</protein>
<evidence type="ECO:0000313" key="1">
    <source>
        <dbReference type="EMBL" id="OUJ07275.1"/>
    </source>
</evidence>
<dbReference type="AlphaFoldDB" id="A0A1Y3G8H1"/>
<name>A0A1Y3G8H1_9PROT</name>
<dbReference type="Proteomes" id="UP000242683">
    <property type="component" value="Unassembled WGS sequence"/>
</dbReference>
<proteinExistence type="predicted"/>
<reference evidence="2" key="1">
    <citation type="submission" date="2014-06" db="EMBL/GenBank/DDBJ databases">
        <authorList>
            <person name="Winans N.J."/>
            <person name="Newell P.D."/>
            <person name="Douglas A.E."/>
        </authorList>
    </citation>
    <scope>NUCLEOTIDE SEQUENCE [LARGE SCALE GENOMIC DNA]</scope>
    <source>
        <strain evidence="2">DsW_057</strain>
    </source>
</reference>